<keyword evidence="1" id="KW-0285">Flavoprotein</keyword>
<dbReference type="PANTHER" id="PTHR46091:SF3">
    <property type="entry name" value="AMINE OXIDASE DOMAIN-CONTAINING PROTEIN"/>
    <property type="match status" value="1"/>
</dbReference>
<organism evidence="7 8">
    <name type="scientific">Stieleria varia</name>
    <dbReference type="NCBI Taxonomy" id="2528005"/>
    <lineage>
        <taxon>Bacteria</taxon>
        <taxon>Pseudomonadati</taxon>
        <taxon>Planctomycetota</taxon>
        <taxon>Planctomycetia</taxon>
        <taxon>Pirellulales</taxon>
        <taxon>Pirellulaceae</taxon>
        <taxon>Stieleria</taxon>
    </lineage>
</organism>
<keyword evidence="5" id="KW-0520">NAD</keyword>
<protein>
    <recommendedName>
        <fullName evidence="6">Amine oxidase domain-containing protein</fullName>
    </recommendedName>
</protein>
<accession>A0A5C6AZ99</accession>
<evidence type="ECO:0000313" key="8">
    <source>
        <dbReference type="Proteomes" id="UP000320176"/>
    </source>
</evidence>
<evidence type="ECO:0000256" key="3">
    <source>
        <dbReference type="ARBA" id="ARBA00022827"/>
    </source>
</evidence>
<dbReference type="SUPFAM" id="SSF51905">
    <property type="entry name" value="FAD/NAD(P)-binding domain"/>
    <property type="match status" value="1"/>
</dbReference>
<dbReference type="InterPro" id="IPR052206">
    <property type="entry name" value="Retinol_saturase"/>
</dbReference>
<name>A0A5C6AZ99_9BACT</name>
<dbReference type="InterPro" id="IPR036188">
    <property type="entry name" value="FAD/NAD-bd_sf"/>
</dbReference>
<evidence type="ECO:0000256" key="2">
    <source>
        <dbReference type="ARBA" id="ARBA00022729"/>
    </source>
</evidence>
<gene>
    <name evidence="7" type="ORF">Pla52n_30550</name>
</gene>
<keyword evidence="4" id="KW-0521">NADP</keyword>
<dbReference type="GO" id="GO:0016491">
    <property type="term" value="F:oxidoreductase activity"/>
    <property type="evidence" value="ECO:0007669"/>
    <property type="project" value="InterPro"/>
</dbReference>
<dbReference type="Pfam" id="PF01593">
    <property type="entry name" value="Amino_oxidase"/>
    <property type="match status" value="1"/>
</dbReference>
<evidence type="ECO:0000256" key="5">
    <source>
        <dbReference type="ARBA" id="ARBA00023027"/>
    </source>
</evidence>
<evidence type="ECO:0000256" key="1">
    <source>
        <dbReference type="ARBA" id="ARBA00022630"/>
    </source>
</evidence>
<evidence type="ECO:0000259" key="6">
    <source>
        <dbReference type="Pfam" id="PF01593"/>
    </source>
</evidence>
<dbReference type="EMBL" id="SJPN01000003">
    <property type="protein sequence ID" value="TWU05010.1"/>
    <property type="molecule type" value="Genomic_DNA"/>
</dbReference>
<evidence type="ECO:0000256" key="4">
    <source>
        <dbReference type="ARBA" id="ARBA00022857"/>
    </source>
</evidence>
<dbReference type="OrthoDB" id="9814556at2"/>
<dbReference type="InterPro" id="IPR002937">
    <property type="entry name" value="Amino_oxidase"/>
</dbReference>
<keyword evidence="3" id="KW-0274">FAD</keyword>
<keyword evidence="8" id="KW-1185">Reference proteome</keyword>
<evidence type="ECO:0000313" key="7">
    <source>
        <dbReference type="EMBL" id="TWU05010.1"/>
    </source>
</evidence>
<reference evidence="7 8" key="1">
    <citation type="submission" date="2019-02" db="EMBL/GenBank/DDBJ databases">
        <title>Deep-cultivation of Planctomycetes and their phenomic and genomic characterization uncovers novel biology.</title>
        <authorList>
            <person name="Wiegand S."/>
            <person name="Jogler M."/>
            <person name="Boedeker C."/>
            <person name="Pinto D."/>
            <person name="Vollmers J."/>
            <person name="Rivas-Marin E."/>
            <person name="Kohn T."/>
            <person name="Peeters S.H."/>
            <person name="Heuer A."/>
            <person name="Rast P."/>
            <person name="Oberbeckmann S."/>
            <person name="Bunk B."/>
            <person name="Jeske O."/>
            <person name="Meyerdierks A."/>
            <person name="Storesund J.E."/>
            <person name="Kallscheuer N."/>
            <person name="Luecker S."/>
            <person name="Lage O.M."/>
            <person name="Pohl T."/>
            <person name="Merkel B.J."/>
            <person name="Hornburger P."/>
            <person name="Mueller R.-W."/>
            <person name="Bruemmer F."/>
            <person name="Labrenz M."/>
            <person name="Spormann A.M."/>
            <person name="Op Den Camp H."/>
            <person name="Overmann J."/>
            <person name="Amann R."/>
            <person name="Jetten M.S.M."/>
            <person name="Mascher T."/>
            <person name="Medema M.H."/>
            <person name="Devos D.P."/>
            <person name="Kaster A.-K."/>
            <person name="Ovreas L."/>
            <person name="Rohde M."/>
            <person name="Galperin M.Y."/>
            <person name="Jogler C."/>
        </authorList>
    </citation>
    <scope>NUCLEOTIDE SEQUENCE [LARGE SCALE GENOMIC DNA]</scope>
    <source>
        <strain evidence="7 8">Pla52n</strain>
    </source>
</reference>
<dbReference type="Proteomes" id="UP000320176">
    <property type="component" value="Unassembled WGS sequence"/>
</dbReference>
<feature type="domain" description="Amine oxidase" evidence="6">
    <location>
        <begin position="18"/>
        <end position="500"/>
    </location>
</feature>
<dbReference type="RefSeq" id="WP_146520331.1">
    <property type="nucleotide sequence ID" value="NZ_CP151726.1"/>
</dbReference>
<dbReference type="Gene3D" id="3.50.50.60">
    <property type="entry name" value="FAD/NAD(P)-binding domain"/>
    <property type="match status" value="2"/>
</dbReference>
<dbReference type="AlphaFoldDB" id="A0A5C6AZ99"/>
<proteinExistence type="predicted"/>
<dbReference type="PANTHER" id="PTHR46091">
    <property type="entry name" value="BLR7054 PROTEIN"/>
    <property type="match status" value="1"/>
</dbReference>
<comment type="caution">
    <text evidence="7">The sequence shown here is derived from an EMBL/GenBank/DDBJ whole genome shotgun (WGS) entry which is preliminary data.</text>
</comment>
<keyword evidence="2" id="KW-0732">Signal</keyword>
<sequence>MKNLPNTHFDAIVIGSGMGGLTTASLLAQLGRKRVLVLEKHFKLGGFTHSFRRKKYEWDVGVHYVGEMQSGSLSRRIMDLVTRRGVQWHKMGSPVERFIFPQGRFEVPDNRAEYEAALIERFPEERANLRRYFKDVVKAQSWVARWFVSKIYSRPIASLFQFGAKDLVAMKTAGYLDRFQDPLLKAFLAAQWPDFGSPPHESAFGFHATVTADFFNGGFYPIGGSQQIAEHASAAIQAAGGQCLVSHGVKQINVVDGAASGVTVEHKGREITFTAPTIVSNAGAVTTFGKLVPEGHCVIEREQIARIKPGVSALVLFVGLNRDPREAGFDDANYWIYDRLDHDTTAKDRDGQPTRIDGEFVSFGSLRNPGQESHTAQIISFSHESLWSDCAKGPWMRRGDEYENRKESMAQEMLRFAERYLPGLGDLVDYYELSTPLTVESFTGHPQGAIYGQACDENRLFRDQWKIKTSLQNLYLTGSDVGTPGVNGAMMAGVMTAAKLLGTFGLARIMTRAHVG</sequence>